<dbReference type="Proteomes" id="UP001432322">
    <property type="component" value="Unassembled WGS sequence"/>
</dbReference>
<dbReference type="GO" id="GO:0016020">
    <property type="term" value="C:membrane"/>
    <property type="evidence" value="ECO:0007669"/>
    <property type="project" value="UniProtKB-SubCell"/>
</dbReference>
<feature type="region of interest" description="Disordered" evidence="5">
    <location>
        <begin position="25"/>
        <end position="82"/>
    </location>
</feature>
<protein>
    <recommendedName>
        <fullName evidence="6">MSP domain-containing protein</fullName>
    </recommendedName>
</protein>
<evidence type="ECO:0000259" key="6">
    <source>
        <dbReference type="Pfam" id="PF00635"/>
    </source>
</evidence>
<evidence type="ECO:0000256" key="3">
    <source>
        <dbReference type="ARBA" id="ARBA00022989"/>
    </source>
</evidence>
<organism evidence="7 8">
    <name type="scientific">Pristionchus fissidentatus</name>
    <dbReference type="NCBI Taxonomy" id="1538716"/>
    <lineage>
        <taxon>Eukaryota</taxon>
        <taxon>Metazoa</taxon>
        <taxon>Ecdysozoa</taxon>
        <taxon>Nematoda</taxon>
        <taxon>Chromadorea</taxon>
        <taxon>Rhabditida</taxon>
        <taxon>Rhabditina</taxon>
        <taxon>Diplogasteromorpha</taxon>
        <taxon>Diplogasteroidea</taxon>
        <taxon>Neodiplogasteridae</taxon>
        <taxon>Pristionchus</taxon>
    </lineage>
</organism>
<evidence type="ECO:0000313" key="7">
    <source>
        <dbReference type="EMBL" id="GMT32613.1"/>
    </source>
</evidence>
<keyword evidence="3" id="KW-1133">Transmembrane helix</keyword>
<evidence type="ECO:0000256" key="1">
    <source>
        <dbReference type="ARBA" id="ARBA00004141"/>
    </source>
</evidence>
<keyword evidence="8" id="KW-1185">Reference proteome</keyword>
<evidence type="ECO:0000313" key="8">
    <source>
        <dbReference type="Proteomes" id="UP001432322"/>
    </source>
</evidence>
<dbReference type="InterPro" id="IPR008962">
    <property type="entry name" value="PapD-like_sf"/>
</dbReference>
<dbReference type="Gene3D" id="2.60.40.10">
    <property type="entry name" value="Immunoglobulins"/>
    <property type="match status" value="1"/>
</dbReference>
<name>A0AAV5WML4_9BILA</name>
<dbReference type="GO" id="GO:0005737">
    <property type="term" value="C:cytoplasm"/>
    <property type="evidence" value="ECO:0007669"/>
    <property type="project" value="TreeGrafter"/>
</dbReference>
<comment type="caution">
    <text evidence="7">The sequence shown here is derived from an EMBL/GenBank/DDBJ whole genome shotgun (WGS) entry which is preliminary data.</text>
</comment>
<dbReference type="PANTHER" id="PTHR34441">
    <property type="entry name" value="MOTILE SPERM DOMAIN-CONTAINING PROTEIN 1"/>
    <property type="match status" value="1"/>
</dbReference>
<evidence type="ECO:0000256" key="4">
    <source>
        <dbReference type="ARBA" id="ARBA00023136"/>
    </source>
</evidence>
<dbReference type="InterPro" id="IPR000535">
    <property type="entry name" value="MSP_dom"/>
</dbReference>
<keyword evidence="2" id="KW-0812">Transmembrane</keyword>
<feature type="compositionally biased region" description="Basic and acidic residues" evidence="5">
    <location>
        <begin position="43"/>
        <end position="54"/>
    </location>
</feature>
<dbReference type="Pfam" id="PF00635">
    <property type="entry name" value="Motile_Sperm"/>
    <property type="match status" value="1"/>
</dbReference>
<accession>A0AAV5WML4</accession>
<sequence>MASLIARDVVPTYVSPAVVMYLRDEGPLRRVEDVSSDEEDDQIDKKKESKRDSRSSNGATYMKRREGGVGGTRASFDKRGEDSAYSSIGGSTMMDNDDCASTTSSIPVDPSTQVPVFLVPSDMEFVVAGDSPDTRKVLTLYNPYEYAFQFRILCTAPEYYTLQKPNGIVGAKRVVEIPIRGLPTLMPSMMHRIKVEIRRLGQNELLGSRIVTMRSVAFASPLSSQEGGQGVFHRMGGVGGSGVRGERGMVPPDVRIEPAPAAPPVNLSLMIVVSALCLLALCLPIQKDTTQSVSMIPNYLHISETQRVVAAFILGVCSVLILQPANR</sequence>
<reference evidence="7" key="1">
    <citation type="submission" date="2023-10" db="EMBL/GenBank/DDBJ databases">
        <title>Genome assembly of Pristionchus species.</title>
        <authorList>
            <person name="Yoshida K."/>
            <person name="Sommer R.J."/>
        </authorList>
    </citation>
    <scope>NUCLEOTIDE SEQUENCE</scope>
    <source>
        <strain evidence="7">RS5133</strain>
    </source>
</reference>
<keyword evidence="4" id="KW-0472">Membrane</keyword>
<feature type="domain" description="MSP" evidence="6">
    <location>
        <begin position="131"/>
        <end position="196"/>
    </location>
</feature>
<proteinExistence type="predicted"/>
<dbReference type="InterPro" id="IPR039283">
    <property type="entry name" value="MOSPD1/3"/>
</dbReference>
<dbReference type="InterPro" id="IPR013783">
    <property type="entry name" value="Ig-like_fold"/>
</dbReference>
<evidence type="ECO:0000256" key="2">
    <source>
        <dbReference type="ARBA" id="ARBA00022692"/>
    </source>
</evidence>
<gene>
    <name evidence="7" type="ORF">PFISCL1PPCAC_23910</name>
</gene>
<dbReference type="PANTHER" id="PTHR34441:SF1">
    <property type="entry name" value="MOTILE SPERM DOMAIN-CONTAINING 1"/>
    <property type="match status" value="1"/>
</dbReference>
<comment type="subcellular location">
    <subcellularLocation>
        <location evidence="1">Membrane</location>
        <topology evidence="1">Multi-pass membrane protein</topology>
    </subcellularLocation>
</comment>
<dbReference type="SUPFAM" id="SSF49354">
    <property type="entry name" value="PapD-like"/>
    <property type="match status" value="1"/>
</dbReference>
<dbReference type="EMBL" id="BTSY01000006">
    <property type="protein sequence ID" value="GMT32613.1"/>
    <property type="molecule type" value="Genomic_DNA"/>
</dbReference>
<evidence type="ECO:0000256" key="5">
    <source>
        <dbReference type="SAM" id="MobiDB-lite"/>
    </source>
</evidence>
<dbReference type="AlphaFoldDB" id="A0AAV5WML4"/>